<gene>
    <name evidence="1" type="ORF">FuraDRAFT_0724</name>
</gene>
<proteinExistence type="predicted"/>
<protein>
    <submittedName>
        <fullName evidence="1">Uncharacterized protein</fullName>
    </submittedName>
</protein>
<dbReference type="eggNOG" id="COG0608">
    <property type="taxonomic scope" value="Bacteria"/>
</dbReference>
<dbReference type="RefSeq" id="WP_008952744.1">
    <property type="nucleotide sequence ID" value="NZ_ACIS01000002.1"/>
</dbReference>
<dbReference type="AlphaFoldDB" id="B9Z0V2"/>
<name>B9Z0V2_9NEIS</name>
<keyword evidence="2" id="KW-1185">Reference proteome</keyword>
<evidence type="ECO:0000313" key="1">
    <source>
        <dbReference type="EMBL" id="EEG09708.1"/>
    </source>
</evidence>
<evidence type="ECO:0000313" key="2">
    <source>
        <dbReference type="Proteomes" id="UP000003165"/>
    </source>
</evidence>
<reference evidence="1 2" key="1">
    <citation type="submission" date="2009-02" db="EMBL/GenBank/DDBJ databases">
        <title>Sequencing of the draft genome and assembly of Lutiella nitroferrum 2002.</title>
        <authorList>
            <consortium name="US DOE Joint Genome Institute (JGI-PGF)"/>
            <person name="Lucas S."/>
            <person name="Copeland A."/>
            <person name="Lapidus A."/>
            <person name="Glavina del Rio T."/>
            <person name="Tice H."/>
            <person name="Bruce D."/>
            <person name="Goodwin L."/>
            <person name="Pitluck S."/>
            <person name="Larimer F."/>
            <person name="Land M.L."/>
            <person name="Hauser L."/>
            <person name="Coates J.D."/>
        </authorList>
    </citation>
    <scope>NUCLEOTIDE SEQUENCE [LARGE SCALE GENOMIC DNA]</scope>
    <source>
        <strain evidence="1 2">2002</strain>
    </source>
</reference>
<accession>B9Z0V2</accession>
<organism evidence="1 2">
    <name type="scientific">Pseudogulbenkiania ferrooxidans 2002</name>
    <dbReference type="NCBI Taxonomy" id="279714"/>
    <lineage>
        <taxon>Bacteria</taxon>
        <taxon>Pseudomonadati</taxon>
        <taxon>Pseudomonadota</taxon>
        <taxon>Betaproteobacteria</taxon>
        <taxon>Neisseriales</taxon>
        <taxon>Chromobacteriaceae</taxon>
        <taxon>Pseudogulbenkiania</taxon>
    </lineage>
</organism>
<dbReference type="EMBL" id="ACIS01000002">
    <property type="protein sequence ID" value="EEG09708.1"/>
    <property type="molecule type" value="Genomic_DNA"/>
</dbReference>
<sequence length="49" mass="5797">MRFSQVDWLPHEIEAVYQVVANEWQSRKELQIYLDHLQLPAGQGDRQSS</sequence>
<comment type="caution">
    <text evidence="1">The sequence shown here is derived from an EMBL/GenBank/DDBJ whole genome shotgun (WGS) entry which is preliminary data.</text>
</comment>
<dbReference type="Proteomes" id="UP000003165">
    <property type="component" value="Unassembled WGS sequence"/>
</dbReference>